<reference evidence="2 3" key="1">
    <citation type="submission" date="2018-08" db="EMBL/GenBank/DDBJ databases">
        <title>Meiothermus terrae DSM 26712 genome sequencing project.</title>
        <authorList>
            <person name="Da Costa M.S."/>
            <person name="Albuquerque L."/>
            <person name="Raposo P."/>
            <person name="Froufe H.J.C."/>
            <person name="Barroso C.S."/>
            <person name="Egas C."/>
        </authorList>
    </citation>
    <scope>NUCLEOTIDE SEQUENCE [LARGE SCALE GENOMIC DNA]</scope>
    <source>
        <strain evidence="2 3">DSM 26712</strain>
    </source>
</reference>
<name>A0A399ETB6_9DEIN</name>
<accession>A0A399ETB6</accession>
<gene>
    <name evidence="2" type="primary">puuB_2</name>
    <name evidence="2" type="ORF">Mterra_01465</name>
</gene>
<evidence type="ECO:0000259" key="1">
    <source>
        <dbReference type="Pfam" id="PF01266"/>
    </source>
</evidence>
<dbReference type="InterPro" id="IPR006076">
    <property type="entry name" value="FAD-dep_OxRdtase"/>
</dbReference>
<dbReference type="InterPro" id="IPR036188">
    <property type="entry name" value="FAD/NAD-bd_sf"/>
</dbReference>
<dbReference type="EMBL" id="QXDL01000047">
    <property type="protein sequence ID" value="RIH86319.1"/>
    <property type="molecule type" value="Genomic_DNA"/>
</dbReference>
<dbReference type="Pfam" id="PF01266">
    <property type="entry name" value="DAO"/>
    <property type="match status" value="1"/>
</dbReference>
<dbReference type="Gene3D" id="3.50.50.60">
    <property type="entry name" value="FAD/NAD(P)-binding domain"/>
    <property type="match status" value="1"/>
</dbReference>
<dbReference type="InterPro" id="IPR052745">
    <property type="entry name" value="G3P_Oxidase/Oxidoreductase"/>
</dbReference>
<sequence length="369" mass="39834">MNVPVWDDSKWPGLRALEGDLEADVCVVGLGGSGLSAVGELLEQGRRVVGLDAGPVAGGAAGRNGGFLLAGLARFYHETVAQAGRERAAAVYRATLEQIERMCRETPEAIRRVGSLRIAEGAEEYRDCLEHLQALRADGFPAEPYEGPEGRGILIPSDGAFNPLLRCRLLAQGLLREGALLFERTPALEVSGQAVRTPGGTVHCKRVVVAVDGRLEALFPELAGRVRTARLQMLATAPAPEVRFPRPVYYRWGYEYWQQLPDGRVALGGFRDQGGEGEWTHAAEPGEAVQQRLERFLREHLGVRAEVTHRWAASVAYTESGWPVLEEVRPGVWAVGAYSGTGNVVGAILGRLAARRALGIPAESPLLPA</sequence>
<organism evidence="2 3">
    <name type="scientific">Calidithermus terrae</name>
    <dbReference type="NCBI Taxonomy" id="1408545"/>
    <lineage>
        <taxon>Bacteria</taxon>
        <taxon>Thermotogati</taxon>
        <taxon>Deinococcota</taxon>
        <taxon>Deinococci</taxon>
        <taxon>Thermales</taxon>
        <taxon>Thermaceae</taxon>
        <taxon>Calidithermus</taxon>
    </lineage>
</organism>
<dbReference type="RefSeq" id="WP_119314605.1">
    <property type="nucleotide sequence ID" value="NZ_QXDL01000047.1"/>
</dbReference>
<dbReference type="GO" id="GO:0016491">
    <property type="term" value="F:oxidoreductase activity"/>
    <property type="evidence" value="ECO:0007669"/>
    <property type="project" value="UniProtKB-KW"/>
</dbReference>
<proteinExistence type="predicted"/>
<dbReference type="EC" id="1.4.3.-" evidence="2"/>
<protein>
    <submittedName>
        <fullName evidence="2">Gamma-glutamylputrescine oxidoreductase</fullName>
        <ecNumber evidence="2">1.4.3.-</ecNumber>
    </submittedName>
</protein>
<keyword evidence="3" id="KW-1185">Reference proteome</keyword>
<comment type="caution">
    <text evidence="2">The sequence shown here is derived from an EMBL/GenBank/DDBJ whole genome shotgun (WGS) entry which is preliminary data.</text>
</comment>
<dbReference type="PANTHER" id="PTHR42720:SF1">
    <property type="entry name" value="GLYCEROL 3-PHOSPHATE OXIDASE"/>
    <property type="match status" value="1"/>
</dbReference>
<dbReference type="PANTHER" id="PTHR42720">
    <property type="entry name" value="GLYCEROL-3-PHOSPHATE DEHYDROGENASE"/>
    <property type="match status" value="1"/>
</dbReference>
<dbReference type="Gene3D" id="3.30.9.10">
    <property type="entry name" value="D-Amino Acid Oxidase, subunit A, domain 2"/>
    <property type="match status" value="1"/>
</dbReference>
<dbReference type="OrthoDB" id="9805852at2"/>
<dbReference type="SUPFAM" id="SSF51905">
    <property type="entry name" value="FAD/NAD(P)-binding domain"/>
    <property type="match status" value="1"/>
</dbReference>
<evidence type="ECO:0000313" key="3">
    <source>
        <dbReference type="Proteomes" id="UP000265715"/>
    </source>
</evidence>
<dbReference type="Proteomes" id="UP000265715">
    <property type="component" value="Unassembled WGS sequence"/>
</dbReference>
<feature type="domain" description="FAD dependent oxidoreductase" evidence="1">
    <location>
        <begin position="24"/>
        <end position="356"/>
    </location>
</feature>
<dbReference type="AlphaFoldDB" id="A0A399ETB6"/>
<evidence type="ECO:0000313" key="2">
    <source>
        <dbReference type="EMBL" id="RIH86319.1"/>
    </source>
</evidence>
<keyword evidence="2" id="KW-0560">Oxidoreductase</keyword>